<evidence type="ECO:0000256" key="7">
    <source>
        <dbReference type="PROSITE-ProRule" id="PRU00182"/>
    </source>
</evidence>
<dbReference type="InterPro" id="IPR042092">
    <property type="entry name" value="PsdUridine_s_RsuA/RluB/E/F_cat"/>
</dbReference>
<dbReference type="InterPro" id="IPR036986">
    <property type="entry name" value="S4_RNA-bd_sf"/>
</dbReference>
<dbReference type="eggNOG" id="COG1187">
    <property type="taxonomic scope" value="Bacteria"/>
</dbReference>
<dbReference type="InterPro" id="IPR000748">
    <property type="entry name" value="PsdUridine_synth_RsuA/RluB/E/F"/>
</dbReference>
<dbReference type="Pfam" id="PF01479">
    <property type="entry name" value="S4"/>
    <property type="match status" value="1"/>
</dbReference>
<dbReference type="SMART" id="SM00363">
    <property type="entry name" value="S4"/>
    <property type="match status" value="1"/>
</dbReference>
<dbReference type="PROSITE" id="PS50889">
    <property type="entry name" value="S4"/>
    <property type="match status" value="1"/>
</dbReference>
<dbReference type="RefSeq" id="WP_078452742.1">
    <property type="nucleotide sequence ID" value="NZ_JRAA01000001.1"/>
</dbReference>
<dbReference type="EMBL" id="MPNX01000003">
    <property type="protein sequence ID" value="OOY35691.1"/>
    <property type="molecule type" value="Genomic_DNA"/>
</dbReference>
<dbReference type="PROSITE" id="PS01149">
    <property type="entry name" value="PSI_RSU"/>
    <property type="match status" value="1"/>
</dbReference>
<evidence type="ECO:0000259" key="10">
    <source>
        <dbReference type="SMART" id="SM00363"/>
    </source>
</evidence>
<dbReference type="CDD" id="cd00165">
    <property type="entry name" value="S4"/>
    <property type="match status" value="1"/>
</dbReference>
<comment type="caution">
    <text evidence="11">The sequence shown here is derived from an EMBL/GenBank/DDBJ whole genome shotgun (WGS) entry which is preliminary data.</text>
</comment>
<reference evidence="11 13" key="1">
    <citation type="journal article" date="2014" name="BMC Genomics">
        <title>The genome of the intracellular bacterium of the coastal bivalve, Solemya velum: a blueprint for thriving in and out of symbiosis.</title>
        <authorList>
            <person name="Dmytrenko O."/>
            <person name="Russell S.L."/>
            <person name="Loo W.T."/>
            <person name="Fontanez K.M."/>
            <person name="Liao L."/>
            <person name="Roeselers G."/>
            <person name="Sharma R."/>
            <person name="Stewart F.J."/>
            <person name="Newton I.L."/>
            <person name="Woyke T."/>
            <person name="Wu D."/>
            <person name="Lang J.M."/>
            <person name="Eisen J.A."/>
            <person name="Cavanaugh C.M."/>
        </authorList>
    </citation>
    <scope>NUCLEOTIDE SEQUENCE [LARGE SCALE GENOMIC DNA]</scope>
    <source>
        <strain evidence="11 13">WH</strain>
    </source>
</reference>
<name>A0A0B0HE27_SOVGS</name>
<comment type="catalytic activity">
    <reaction evidence="5">
        <text>uridine(2605) in 23S rRNA = pseudouridine(2605) in 23S rRNA</text>
        <dbReference type="Rhea" id="RHEA:42520"/>
        <dbReference type="Rhea" id="RHEA-COMP:10095"/>
        <dbReference type="Rhea" id="RHEA-COMP:10096"/>
        <dbReference type="ChEBI" id="CHEBI:65314"/>
        <dbReference type="ChEBI" id="CHEBI:65315"/>
        <dbReference type="EC" id="5.4.99.22"/>
    </reaction>
</comment>
<dbReference type="InterPro" id="IPR050343">
    <property type="entry name" value="RsuA_PseudoU_synthase"/>
</dbReference>
<dbReference type="GO" id="GO:0000455">
    <property type="term" value="P:enzyme-directed rRNA pseudouridine synthesis"/>
    <property type="evidence" value="ECO:0007669"/>
    <property type="project" value="UniProtKB-ARBA"/>
</dbReference>
<dbReference type="OrthoDB" id="9807213at2"/>
<dbReference type="SUPFAM" id="SSF55174">
    <property type="entry name" value="Alpha-L RNA-binding motif"/>
    <property type="match status" value="1"/>
</dbReference>
<dbReference type="Proteomes" id="UP000190962">
    <property type="component" value="Unassembled WGS sequence"/>
</dbReference>
<protein>
    <recommendedName>
        <fullName evidence="8">Pseudouridine synthase</fullName>
        <ecNumber evidence="8">5.4.99.-</ecNumber>
    </recommendedName>
</protein>
<evidence type="ECO:0000256" key="8">
    <source>
        <dbReference type="RuleBase" id="RU003887"/>
    </source>
</evidence>
<evidence type="ECO:0000313" key="13">
    <source>
        <dbReference type="Proteomes" id="UP000030856"/>
    </source>
</evidence>
<dbReference type="EC" id="5.4.99.-" evidence="8"/>
<organism evidence="11 13">
    <name type="scientific">Solemya velum gill symbiont</name>
    <dbReference type="NCBI Taxonomy" id="2340"/>
    <lineage>
        <taxon>Bacteria</taxon>
        <taxon>Pseudomonadati</taxon>
        <taxon>Pseudomonadota</taxon>
        <taxon>Gammaproteobacteria</taxon>
        <taxon>sulfur-oxidizing symbionts</taxon>
    </lineage>
</organism>
<feature type="region of interest" description="Disordered" evidence="9">
    <location>
        <begin position="259"/>
        <end position="290"/>
    </location>
</feature>
<keyword evidence="4 8" id="KW-0413">Isomerase</keyword>
<dbReference type="Gene3D" id="3.30.70.1560">
    <property type="entry name" value="Alpha-L RNA-binding motif"/>
    <property type="match status" value="1"/>
</dbReference>
<evidence type="ECO:0000256" key="2">
    <source>
        <dbReference type="ARBA" id="ARBA00022552"/>
    </source>
</evidence>
<dbReference type="GO" id="GO:0160139">
    <property type="term" value="F:23S rRNA pseudouridine(2605) synthase activity"/>
    <property type="evidence" value="ECO:0007669"/>
    <property type="project" value="UniProtKB-EC"/>
</dbReference>
<dbReference type="FunFam" id="3.30.70.580:FF:000009">
    <property type="entry name" value="Pseudouridine synthase"/>
    <property type="match status" value="1"/>
</dbReference>
<comment type="function">
    <text evidence="6">Responsible for synthesis of pseudouridine from uracil-2605 in 23S ribosomal RNA.</text>
</comment>
<feature type="domain" description="RNA-binding S4" evidence="10">
    <location>
        <begin position="12"/>
        <end position="70"/>
    </location>
</feature>
<dbReference type="AlphaFoldDB" id="A0A0B0HE27"/>
<evidence type="ECO:0000256" key="5">
    <source>
        <dbReference type="ARBA" id="ARBA00036944"/>
    </source>
</evidence>
<dbReference type="PATRIC" id="fig|2340.3.peg.226"/>
<keyword evidence="3 7" id="KW-0694">RNA-binding</keyword>
<dbReference type="CDD" id="cd02556">
    <property type="entry name" value="PseudoU_synth_RluB"/>
    <property type="match status" value="1"/>
</dbReference>
<keyword evidence="2" id="KW-0698">rRNA processing</keyword>
<dbReference type="InterPro" id="IPR002942">
    <property type="entry name" value="S4_RNA-bd"/>
</dbReference>
<evidence type="ECO:0000256" key="9">
    <source>
        <dbReference type="SAM" id="MobiDB-lite"/>
    </source>
</evidence>
<dbReference type="InterPro" id="IPR020103">
    <property type="entry name" value="PsdUridine_synth_cat_dom_sf"/>
</dbReference>
<evidence type="ECO:0000256" key="6">
    <source>
        <dbReference type="ARBA" id="ARBA00037383"/>
    </source>
</evidence>
<accession>A0A0B0HE27</accession>
<proteinExistence type="inferred from homology"/>
<evidence type="ECO:0000256" key="4">
    <source>
        <dbReference type="ARBA" id="ARBA00023235"/>
    </source>
</evidence>
<sequence>MSKPTDKEAGKERVQKVLANAGLGSRREIEQWIREGRIRINGRLAQLGDRVSMDDQLKLDGKTIHSDKIAKAAKNHHIIIYNKPEGEIVSRDDPDGRKTVFKRLPKLHHGRWISVGRLDINSSGLLIFTTHGELANRLMHPSTEIEREYAVRVLGEVDDEMLEQLVNGVELEDGFARFEEIVDSGGEGRNHWFHVVIMEGRKREVRRLWEAVGCRVNRLKRVRFGPIILDSSVKVGQWRELDKNERRSLLDMAELPDKDFNLLPKYHPSRKKADEAGTPKRRKPKSVWRR</sequence>
<dbReference type="EMBL" id="JRAA01000001">
    <property type="protein sequence ID" value="KHF25711.1"/>
    <property type="molecule type" value="Genomic_DNA"/>
</dbReference>
<dbReference type="GO" id="GO:0003723">
    <property type="term" value="F:RNA binding"/>
    <property type="evidence" value="ECO:0007669"/>
    <property type="project" value="UniProtKB-KW"/>
</dbReference>
<dbReference type="InterPro" id="IPR020094">
    <property type="entry name" value="TruA/RsuA/RluB/E/F_N"/>
</dbReference>
<keyword evidence="13" id="KW-1185">Reference proteome</keyword>
<dbReference type="SUPFAM" id="SSF55120">
    <property type="entry name" value="Pseudouridine synthase"/>
    <property type="match status" value="1"/>
</dbReference>
<dbReference type="PANTHER" id="PTHR47683:SF3">
    <property type="entry name" value="RIBOSOMAL LARGE SUBUNIT PSEUDOURIDINE SYNTHASE B"/>
    <property type="match status" value="1"/>
</dbReference>
<evidence type="ECO:0000313" key="12">
    <source>
        <dbReference type="EMBL" id="OOY35691.1"/>
    </source>
</evidence>
<evidence type="ECO:0000256" key="3">
    <source>
        <dbReference type="ARBA" id="ARBA00022884"/>
    </source>
</evidence>
<dbReference type="STRING" id="2340.JV46_18840"/>
<gene>
    <name evidence="12" type="ORF">BOV88_03345</name>
    <name evidence="11" type="ORF">JV46_18840</name>
</gene>
<dbReference type="FunFam" id="3.30.70.1560:FF:000001">
    <property type="entry name" value="Pseudouridine synthase"/>
    <property type="match status" value="1"/>
</dbReference>
<dbReference type="GeneID" id="86990933"/>
<dbReference type="Gene3D" id="3.10.290.10">
    <property type="entry name" value="RNA-binding S4 domain"/>
    <property type="match status" value="1"/>
</dbReference>
<dbReference type="PANTHER" id="PTHR47683">
    <property type="entry name" value="PSEUDOURIDINE SYNTHASE FAMILY PROTEIN-RELATED"/>
    <property type="match status" value="1"/>
</dbReference>
<reference evidence="12 14" key="2">
    <citation type="submission" date="2016-11" db="EMBL/GenBank/DDBJ databases">
        <title>Mixed transmission modes and dynamic genome evolution in an obligate animal-bacterial symbiosis.</title>
        <authorList>
            <person name="Russell S.L."/>
            <person name="Corbett-Detig R.B."/>
            <person name="Cavanaugh C.M."/>
        </authorList>
    </citation>
    <scope>NUCLEOTIDE SEQUENCE [LARGE SCALE GENOMIC DNA]</scope>
    <source>
        <strain evidence="12">MA-KB16</strain>
    </source>
</reference>
<dbReference type="Gene3D" id="3.30.70.580">
    <property type="entry name" value="Pseudouridine synthase I, catalytic domain, N-terminal subdomain"/>
    <property type="match status" value="1"/>
</dbReference>
<evidence type="ECO:0000256" key="1">
    <source>
        <dbReference type="ARBA" id="ARBA00008348"/>
    </source>
</evidence>
<evidence type="ECO:0000313" key="14">
    <source>
        <dbReference type="Proteomes" id="UP000190962"/>
    </source>
</evidence>
<comment type="similarity">
    <text evidence="1 8">Belongs to the pseudouridine synthase RsuA family.</text>
</comment>
<dbReference type="NCBIfam" id="NF007976">
    <property type="entry name" value="PRK10700.1"/>
    <property type="match status" value="1"/>
</dbReference>
<dbReference type="NCBIfam" id="TIGR00093">
    <property type="entry name" value="pseudouridine synthase"/>
    <property type="match status" value="1"/>
</dbReference>
<evidence type="ECO:0000313" key="11">
    <source>
        <dbReference type="EMBL" id="KHF25711.1"/>
    </source>
</evidence>
<feature type="compositionally biased region" description="Basic residues" evidence="9">
    <location>
        <begin position="279"/>
        <end position="290"/>
    </location>
</feature>
<dbReference type="Pfam" id="PF00849">
    <property type="entry name" value="PseudoU_synth_2"/>
    <property type="match status" value="1"/>
</dbReference>
<dbReference type="GO" id="GO:0005829">
    <property type="term" value="C:cytosol"/>
    <property type="evidence" value="ECO:0007669"/>
    <property type="project" value="UniProtKB-ARBA"/>
</dbReference>
<dbReference type="InterPro" id="IPR006145">
    <property type="entry name" value="PsdUridine_synth_RsuA/RluA"/>
</dbReference>
<dbReference type="Proteomes" id="UP000030856">
    <property type="component" value="Unassembled WGS sequence"/>
</dbReference>
<dbReference type="InterPro" id="IPR018496">
    <property type="entry name" value="PsdUridine_synth_RsuA/RluB_CS"/>
</dbReference>
<dbReference type="FunFam" id="3.10.290.10:FF:000003">
    <property type="entry name" value="Pseudouridine synthase"/>
    <property type="match status" value="1"/>
</dbReference>